<reference evidence="1 2" key="1">
    <citation type="submission" date="2020-12" db="EMBL/GenBank/DDBJ databases">
        <title>Aureibaculum luteum sp. nov. and Aureibaculum flavum sp. nov., novel members of the family Flavobacteriaceae isolated from Antarctic intertidal sediments.</title>
        <authorList>
            <person name="He X."/>
            <person name="Zhang X."/>
        </authorList>
    </citation>
    <scope>NUCLEOTIDE SEQUENCE [LARGE SCALE GENOMIC DNA]</scope>
    <source>
        <strain evidence="1 2">A20</strain>
    </source>
</reference>
<dbReference type="Pfam" id="PF11009">
    <property type="entry name" value="BrxC"/>
    <property type="match status" value="1"/>
</dbReference>
<dbReference type="InterPro" id="IPR036249">
    <property type="entry name" value="Thioredoxin-like_sf"/>
</dbReference>
<sequence>MGILKSLFGSSEASKPKNNFNWIALNSMEQLDEIEQKSNSKYQAIFKHSTRCGISSGVLRQFERQEDTGEVDFYLLDLLSFRPISEEISSKFGVMHQSPQLIVLKDGAVVAHGSHYDIMSVKI</sequence>
<dbReference type="EMBL" id="JAEHFJ010000008">
    <property type="protein sequence ID" value="MBJ2175590.1"/>
    <property type="molecule type" value="Genomic_DNA"/>
</dbReference>
<evidence type="ECO:0000313" key="1">
    <source>
        <dbReference type="EMBL" id="MBJ2175590.1"/>
    </source>
</evidence>
<dbReference type="Proteomes" id="UP000623301">
    <property type="component" value="Unassembled WGS sequence"/>
</dbReference>
<evidence type="ECO:0000313" key="2">
    <source>
        <dbReference type="Proteomes" id="UP000623301"/>
    </source>
</evidence>
<dbReference type="NCBIfam" id="TIGR04019">
    <property type="entry name" value="B_thiol_YtxJ"/>
    <property type="match status" value="1"/>
</dbReference>
<dbReference type="SUPFAM" id="SSF52833">
    <property type="entry name" value="Thioredoxin-like"/>
    <property type="match status" value="1"/>
</dbReference>
<comment type="caution">
    <text evidence="1">The sequence shown here is derived from an EMBL/GenBank/DDBJ whole genome shotgun (WGS) entry which is preliminary data.</text>
</comment>
<accession>A0ABS0WUC8</accession>
<keyword evidence="2" id="KW-1185">Reference proteome</keyword>
<organism evidence="1 2">
    <name type="scientific">Aureibaculum flavum</name>
    <dbReference type="NCBI Taxonomy" id="2795986"/>
    <lineage>
        <taxon>Bacteria</taxon>
        <taxon>Pseudomonadati</taxon>
        <taxon>Bacteroidota</taxon>
        <taxon>Flavobacteriia</taxon>
        <taxon>Flavobacteriales</taxon>
        <taxon>Flavobacteriaceae</taxon>
        <taxon>Aureibaculum</taxon>
    </lineage>
</organism>
<dbReference type="InterPro" id="IPR022551">
    <property type="entry name" value="BrxC"/>
</dbReference>
<name>A0ABS0WUC8_9FLAO</name>
<dbReference type="RefSeq" id="WP_198842252.1">
    <property type="nucleotide sequence ID" value="NZ_JAEHFJ010000008.1"/>
</dbReference>
<gene>
    <name evidence="1" type="primary">ytxJ</name>
    <name evidence="1" type="ORF">JBL43_15165</name>
</gene>
<dbReference type="Gene3D" id="3.40.30.10">
    <property type="entry name" value="Glutaredoxin"/>
    <property type="match status" value="1"/>
</dbReference>
<proteinExistence type="predicted"/>
<protein>
    <submittedName>
        <fullName evidence="1">Bacillithiol system redox-active protein YtxJ</fullName>
    </submittedName>
</protein>